<dbReference type="RefSeq" id="YP_009730186.1">
    <property type="nucleotide sequence ID" value="NC_045940.1"/>
</dbReference>
<dbReference type="InterPro" id="IPR018393">
    <property type="entry name" value="NADHpl_OxRdtase_5_subgr"/>
</dbReference>
<feature type="transmembrane region" description="Helical" evidence="16">
    <location>
        <begin position="366"/>
        <end position="386"/>
    </location>
</feature>
<keyword evidence="7" id="KW-0999">Mitochondrion inner membrane</keyword>
<evidence type="ECO:0000259" key="19">
    <source>
        <dbReference type="Pfam" id="PF00662"/>
    </source>
</evidence>
<evidence type="ECO:0000259" key="20">
    <source>
        <dbReference type="Pfam" id="PF06455"/>
    </source>
</evidence>
<keyword evidence="17" id="KW-0732">Signal</keyword>
<keyword evidence="13 16" id="KW-0496">Mitochondrion</keyword>
<accession>A0A6C0FD86</accession>
<evidence type="ECO:0000256" key="4">
    <source>
        <dbReference type="ARBA" id="ARBA00022448"/>
    </source>
</evidence>
<dbReference type="GO" id="GO:0015990">
    <property type="term" value="P:electron transport coupled proton transport"/>
    <property type="evidence" value="ECO:0007669"/>
    <property type="project" value="TreeGrafter"/>
</dbReference>
<gene>
    <name evidence="21" type="primary">ND5</name>
</gene>
<feature type="transmembrane region" description="Helical" evidence="16">
    <location>
        <begin position="204"/>
        <end position="225"/>
    </location>
</feature>
<evidence type="ECO:0000259" key="18">
    <source>
        <dbReference type="Pfam" id="PF00361"/>
    </source>
</evidence>
<evidence type="ECO:0000256" key="9">
    <source>
        <dbReference type="ARBA" id="ARBA00022982"/>
    </source>
</evidence>
<keyword evidence="8" id="KW-1278">Translocase</keyword>
<keyword evidence="5" id="KW-0679">Respiratory chain</keyword>
<keyword evidence="14 16" id="KW-0472">Membrane</keyword>
<feature type="transmembrane region" description="Helical" evidence="16">
    <location>
        <begin position="575"/>
        <end position="593"/>
    </location>
</feature>
<evidence type="ECO:0000256" key="1">
    <source>
        <dbReference type="ARBA" id="ARBA00004448"/>
    </source>
</evidence>
<feature type="transmembrane region" description="Helical" evidence="16">
    <location>
        <begin position="545"/>
        <end position="563"/>
    </location>
</feature>
<dbReference type="Pfam" id="PF06455">
    <property type="entry name" value="NADH5_C"/>
    <property type="match status" value="1"/>
</dbReference>
<feature type="transmembrane region" description="Helical" evidence="16">
    <location>
        <begin position="478"/>
        <end position="496"/>
    </location>
</feature>
<evidence type="ECO:0000256" key="8">
    <source>
        <dbReference type="ARBA" id="ARBA00022967"/>
    </source>
</evidence>
<dbReference type="PRINTS" id="PR01434">
    <property type="entry name" value="NADHDHGNASE5"/>
</dbReference>
<protein>
    <recommendedName>
        <fullName evidence="3 16">NADH-ubiquinone oxidoreductase chain 5</fullName>
        <ecNumber evidence="2 16">7.1.1.2</ecNumber>
    </recommendedName>
</protein>
<dbReference type="EC" id="7.1.1.2" evidence="2 16"/>
<dbReference type="InterPro" id="IPR001750">
    <property type="entry name" value="ND/Mrp_TM"/>
</dbReference>
<dbReference type="InterPro" id="IPR003945">
    <property type="entry name" value="NU5C-like"/>
</dbReference>
<keyword evidence="12 16" id="KW-0830">Ubiquinone</keyword>
<evidence type="ECO:0000256" key="7">
    <source>
        <dbReference type="ARBA" id="ARBA00022792"/>
    </source>
</evidence>
<comment type="function">
    <text evidence="16">Core subunit of the mitochondrial membrane respiratory chain NADH dehydrogenase (Complex I) which catalyzes electron transfer from NADH through the respiratory chain, using ubiquinone as an electron acceptor. Essential for the catalytic activity and assembly of complex I.</text>
</comment>
<evidence type="ECO:0000313" key="21">
    <source>
        <dbReference type="EMBL" id="QHT54268.1"/>
    </source>
</evidence>
<comment type="subcellular location">
    <subcellularLocation>
        <location evidence="1">Mitochondrion inner membrane</location>
        <topology evidence="1">Multi-pass membrane protein</topology>
    </subcellularLocation>
</comment>
<dbReference type="AlphaFoldDB" id="A0A6C0FD86"/>
<feature type="transmembrane region" description="Helical" evidence="16">
    <location>
        <begin position="516"/>
        <end position="538"/>
    </location>
</feature>
<feature type="domain" description="NADH dehydrogenase subunit 5 C-terminal" evidence="20">
    <location>
        <begin position="418"/>
        <end position="588"/>
    </location>
</feature>
<dbReference type="InterPro" id="IPR010934">
    <property type="entry name" value="NADH_DH_su5_C"/>
</dbReference>
<evidence type="ECO:0000256" key="12">
    <source>
        <dbReference type="ARBA" id="ARBA00023075"/>
    </source>
</evidence>
<dbReference type="EMBL" id="MK343098">
    <property type="protein sequence ID" value="QHT54268.1"/>
    <property type="molecule type" value="Genomic_DNA"/>
</dbReference>
<keyword evidence="10 16" id="KW-1133">Transmembrane helix</keyword>
<evidence type="ECO:0000256" key="13">
    <source>
        <dbReference type="ARBA" id="ARBA00023128"/>
    </source>
</evidence>
<evidence type="ECO:0000256" key="10">
    <source>
        <dbReference type="ARBA" id="ARBA00022989"/>
    </source>
</evidence>
<dbReference type="GO" id="GO:0042773">
    <property type="term" value="P:ATP synthesis coupled electron transport"/>
    <property type="evidence" value="ECO:0007669"/>
    <property type="project" value="InterPro"/>
</dbReference>
<dbReference type="Pfam" id="PF00662">
    <property type="entry name" value="Proton_antipo_N"/>
    <property type="match status" value="1"/>
</dbReference>
<feature type="domain" description="NADH:quinone oxidoreductase/Mrp antiporter transmembrane" evidence="18">
    <location>
        <begin position="128"/>
        <end position="414"/>
    </location>
</feature>
<comment type="similarity">
    <text evidence="16">Belongs to the complex I subunit 5 family.</text>
</comment>
<feature type="chain" id="PRO_5025404326" description="NADH-ubiquinone oxidoreductase chain 5" evidence="17">
    <location>
        <begin position="19"/>
        <end position="594"/>
    </location>
</feature>
<feature type="transmembrane region" description="Helical" evidence="16">
    <location>
        <begin position="446"/>
        <end position="466"/>
    </location>
</feature>
<comment type="catalytic activity">
    <reaction evidence="15 16">
        <text>a ubiquinone + NADH + 5 H(+)(in) = a ubiquinol + NAD(+) + 4 H(+)(out)</text>
        <dbReference type="Rhea" id="RHEA:29091"/>
        <dbReference type="Rhea" id="RHEA-COMP:9565"/>
        <dbReference type="Rhea" id="RHEA-COMP:9566"/>
        <dbReference type="ChEBI" id="CHEBI:15378"/>
        <dbReference type="ChEBI" id="CHEBI:16389"/>
        <dbReference type="ChEBI" id="CHEBI:17976"/>
        <dbReference type="ChEBI" id="CHEBI:57540"/>
        <dbReference type="ChEBI" id="CHEBI:57945"/>
        <dbReference type="EC" id="7.1.1.2"/>
    </reaction>
</comment>
<dbReference type="NCBIfam" id="TIGR01974">
    <property type="entry name" value="NDH_I_L"/>
    <property type="match status" value="1"/>
</dbReference>
<evidence type="ECO:0000256" key="17">
    <source>
        <dbReference type="SAM" id="SignalP"/>
    </source>
</evidence>
<feature type="transmembrane region" description="Helical" evidence="16">
    <location>
        <begin position="406"/>
        <end position="426"/>
    </location>
</feature>
<keyword evidence="11 16" id="KW-0520">NAD</keyword>
<feature type="transmembrane region" description="Helical" evidence="16">
    <location>
        <begin position="74"/>
        <end position="95"/>
    </location>
</feature>
<feature type="transmembrane region" description="Helical" evidence="16">
    <location>
        <begin position="30"/>
        <end position="53"/>
    </location>
</feature>
<evidence type="ECO:0000256" key="11">
    <source>
        <dbReference type="ARBA" id="ARBA00023027"/>
    </source>
</evidence>
<dbReference type="GeneID" id="43964969"/>
<evidence type="ECO:0000256" key="16">
    <source>
        <dbReference type="RuleBase" id="RU003404"/>
    </source>
</evidence>
<keyword evidence="4 16" id="KW-0813">Transport</keyword>
<feature type="transmembrane region" description="Helical" evidence="16">
    <location>
        <begin position="174"/>
        <end position="192"/>
    </location>
</feature>
<dbReference type="PANTHER" id="PTHR42829">
    <property type="entry name" value="NADH-UBIQUINONE OXIDOREDUCTASE CHAIN 5"/>
    <property type="match status" value="1"/>
</dbReference>
<evidence type="ECO:0000256" key="2">
    <source>
        <dbReference type="ARBA" id="ARBA00012944"/>
    </source>
</evidence>
<dbReference type="GO" id="GO:0008137">
    <property type="term" value="F:NADH dehydrogenase (ubiquinone) activity"/>
    <property type="evidence" value="ECO:0007669"/>
    <property type="project" value="UniProtKB-EC"/>
</dbReference>
<proteinExistence type="inferred from homology"/>
<evidence type="ECO:0000256" key="3">
    <source>
        <dbReference type="ARBA" id="ARBA00021096"/>
    </source>
</evidence>
<keyword evidence="9" id="KW-0249">Electron transport</keyword>
<feature type="transmembrane region" description="Helical" evidence="16">
    <location>
        <begin position="110"/>
        <end position="127"/>
    </location>
</feature>
<dbReference type="PANTHER" id="PTHR42829:SF2">
    <property type="entry name" value="NADH-UBIQUINONE OXIDOREDUCTASE CHAIN 5"/>
    <property type="match status" value="1"/>
</dbReference>
<evidence type="ECO:0000256" key="14">
    <source>
        <dbReference type="ARBA" id="ARBA00023136"/>
    </source>
</evidence>
<reference evidence="21" key="1">
    <citation type="journal article" date="2019" name="Mar. Biol. Res.">
        <title>Mitochondrial gene rearrangement and phylogenetic relationships in the Amphilepidida and Ophiacanthida (Echinodermata, Ophiuroidea).</title>
        <authorList>
            <person name="Lee T."/>
            <person name="Bae Y.J."/>
            <person name="Shin S."/>
        </authorList>
    </citation>
    <scope>NUCLEOTIDE SEQUENCE</scope>
</reference>
<feature type="domain" description="NADH-Ubiquinone oxidoreductase (complex I) chain 5 N-terminal" evidence="19">
    <location>
        <begin position="62"/>
        <end position="111"/>
    </location>
</feature>
<evidence type="ECO:0000256" key="5">
    <source>
        <dbReference type="ARBA" id="ARBA00022660"/>
    </source>
</evidence>
<dbReference type="GO" id="GO:0003954">
    <property type="term" value="F:NADH dehydrogenase activity"/>
    <property type="evidence" value="ECO:0007669"/>
    <property type="project" value="TreeGrafter"/>
</dbReference>
<feature type="transmembrane region" description="Helical" evidence="16">
    <location>
        <begin position="269"/>
        <end position="292"/>
    </location>
</feature>
<evidence type="ECO:0000256" key="6">
    <source>
        <dbReference type="ARBA" id="ARBA00022692"/>
    </source>
</evidence>
<organism evidence="21">
    <name type="scientific">Ophiopholis mirabilis</name>
    <dbReference type="NCBI Taxonomy" id="2705304"/>
    <lineage>
        <taxon>Eukaryota</taxon>
        <taxon>Metazoa</taxon>
        <taxon>Echinodermata</taxon>
        <taxon>Eleutherozoa</taxon>
        <taxon>Asterozoa</taxon>
        <taxon>Ophiuroidea</taxon>
        <taxon>Myophiuroidea</taxon>
        <taxon>Metophiurida</taxon>
        <taxon>Ophintegrida</taxon>
        <taxon>Amphilepidida</taxon>
        <taxon>Ophiurina</taxon>
        <taxon>Gnathophiurina</taxon>
        <taxon>Ophiactoidea</taxon>
        <taxon>Ophiactidae</taxon>
        <taxon>Ophiopholis</taxon>
    </lineage>
</organism>
<keyword evidence="6 16" id="KW-0812">Transmembrane</keyword>
<dbReference type="CTD" id="4540"/>
<feature type="signal peptide" evidence="17">
    <location>
        <begin position="1"/>
        <end position="18"/>
    </location>
</feature>
<feature type="transmembrane region" description="Helical" evidence="16">
    <location>
        <begin position="237"/>
        <end position="257"/>
    </location>
</feature>
<geneLocation type="mitochondrion" evidence="21"/>
<sequence>MLMNFSILLALSAYLILSFFGPNNNSSVKNIYLLGFSACFSVALLFGWVFSGCPATTASLSWFSSYLGSFRCSLVFDFLSSTFFAVGLAVTWSIIEFSHYYMATDPNSSRFIRILILFLFFMLLLVASNNLFLLFVGWEGVGILSFVLIGWWFTRSDANSAALQAIIYNRIGDSGIIILLSYTIIFNNTWNLQEIIYSTQPSGIYNWCVIGIIIAAAGKSAQFSLHPWLPSAMEGPTPVSALLHSSTMVVAGIFLLIRTSSMIENHPWGLSLVGLMGALTALFAASAALVQYDFKKVVAYSTTSQLGLMAVAVGLNLPYLAFFHICTHAFFKALLFLCSGSIIHSYNNEQDIRKMGNAANNVPYTTAAVIIASLALCGLPFLAGFYSKDLILEAGQISLTNSINTVLALIATLMTASYSLRVIFFVSHPQPNTPPLTPVSEENTRLLNALSRLLIGALGAGWALTLSLFSNSPLLVPITLKNLPILLTVIAFLALATNNLNLNSKTPTNFLGSNWFFVQITHTNLSILTLISSLKGVLRTLDQGWNIGLPHGTLSIISNLLNLVQNSMSGSIVKYIFASTLLASTVFLTLALFY</sequence>
<feature type="transmembrane region" description="Helical" evidence="16">
    <location>
        <begin position="132"/>
        <end position="154"/>
    </location>
</feature>
<feature type="transmembrane region" description="Helical" evidence="16">
    <location>
        <begin position="304"/>
        <end position="322"/>
    </location>
</feature>
<dbReference type="Pfam" id="PF00361">
    <property type="entry name" value="Proton_antipo_M"/>
    <property type="match status" value="1"/>
</dbReference>
<evidence type="ECO:0000256" key="15">
    <source>
        <dbReference type="ARBA" id="ARBA00049551"/>
    </source>
</evidence>
<name>A0A6C0FD86_9ECHI</name>
<dbReference type="InterPro" id="IPR001516">
    <property type="entry name" value="Proton_antipo_N"/>
</dbReference>
<dbReference type="GO" id="GO:0005743">
    <property type="term" value="C:mitochondrial inner membrane"/>
    <property type="evidence" value="ECO:0007669"/>
    <property type="project" value="UniProtKB-SubCell"/>
</dbReference>